<dbReference type="PRINTS" id="PR00837">
    <property type="entry name" value="V5TPXLIKE"/>
</dbReference>
<keyword evidence="2" id="KW-0964">Secreted</keyword>
<dbReference type="EMBL" id="CAVLGL010000104">
    <property type="protein sequence ID" value="CAK1598766.1"/>
    <property type="molecule type" value="Genomic_DNA"/>
</dbReference>
<protein>
    <recommendedName>
        <fullName evidence="4">SCP domain-containing protein</fullName>
    </recommendedName>
</protein>
<comment type="subcellular location">
    <subcellularLocation>
        <location evidence="1">Secreted</location>
    </subcellularLocation>
</comment>
<dbReference type="InterPro" id="IPR035940">
    <property type="entry name" value="CAP_sf"/>
</dbReference>
<dbReference type="Pfam" id="PF00188">
    <property type="entry name" value="CAP"/>
    <property type="match status" value="1"/>
</dbReference>
<dbReference type="SMART" id="SM00198">
    <property type="entry name" value="SCP"/>
    <property type="match status" value="1"/>
</dbReference>
<evidence type="ECO:0000256" key="1">
    <source>
        <dbReference type="ARBA" id="ARBA00004613"/>
    </source>
</evidence>
<dbReference type="SUPFAM" id="SSF55797">
    <property type="entry name" value="PR-1-like"/>
    <property type="match status" value="1"/>
</dbReference>
<dbReference type="PANTHER" id="PTHR10334">
    <property type="entry name" value="CYSTEINE-RICH SECRETORY PROTEIN-RELATED"/>
    <property type="match status" value="1"/>
</dbReference>
<evidence type="ECO:0000256" key="3">
    <source>
        <dbReference type="SAM" id="SignalP"/>
    </source>
</evidence>
<evidence type="ECO:0000313" key="6">
    <source>
        <dbReference type="Proteomes" id="UP001314205"/>
    </source>
</evidence>
<dbReference type="Gene3D" id="3.40.33.10">
    <property type="entry name" value="CAP"/>
    <property type="match status" value="1"/>
</dbReference>
<feature type="chain" id="PRO_5043337262" description="SCP domain-containing protein" evidence="3">
    <location>
        <begin position="19"/>
        <end position="214"/>
    </location>
</feature>
<feature type="signal peptide" evidence="3">
    <location>
        <begin position="1"/>
        <end position="18"/>
    </location>
</feature>
<dbReference type="InterPro" id="IPR014044">
    <property type="entry name" value="CAP_dom"/>
</dbReference>
<comment type="caution">
    <text evidence="5">The sequence shown here is derived from an EMBL/GenBank/DDBJ whole genome shotgun (WGS) entry which is preliminary data.</text>
</comment>
<accession>A0AAV1LTH2</accession>
<evidence type="ECO:0000259" key="4">
    <source>
        <dbReference type="SMART" id="SM00198"/>
    </source>
</evidence>
<name>A0AAV1LTH2_9NEOP</name>
<proteinExistence type="predicted"/>
<dbReference type="InterPro" id="IPR002413">
    <property type="entry name" value="V5_allergen-like"/>
</dbReference>
<dbReference type="GO" id="GO:0005576">
    <property type="term" value="C:extracellular region"/>
    <property type="evidence" value="ECO:0007669"/>
    <property type="project" value="UniProtKB-SubCell"/>
</dbReference>
<dbReference type="InterPro" id="IPR001283">
    <property type="entry name" value="CRISP-related"/>
</dbReference>
<dbReference type="AlphaFoldDB" id="A0AAV1LTH2"/>
<dbReference type="CDD" id="cd05380">
    <property type="entry name" value="CAP_euk"/>
    <property type="match status" value="1"/>
</dbReference>
<gene>
    <name evidence="5" type="ORF">PARMNEM_LOCUS17719</name>
</gene>
<keyword evidence="3" id="KW-0732">Signal</keyword>
<keyword evidence="6" id="KW-1185">Reference proteome</keyword>
<dbReference type="PRINTS" id="PR00838">
    <property type="entry name" value="V5ALLERGEN"/>
</dbReference>
<evidence type="ECO:0000256" key="2">
    <source>
        <dbReference type="ARBA" id="ARBA00022525"/>
    </source>
</evidence>
<feature type="domain" description="SCP" evidence="4">
    <location>
        <begin position="26"/>
        <end position="185"/>
    </location>
</feature>
<reference evidence="5 6" key="1">
    <citation type="submission" date="2023-11" db="EMBL/GenBank/DDBJ databases">
        <authorList>
            <person name="Hedman E."/>
            <person name="Englund M."/>
            <person name="Stromberg M."/>
            <person name="Nyberg Akerstrom W."/>
            <person name="Nylinder S."/>
            <person name="Jareborg N."/>
            <person name="Kallberg Y."/>
            <person name="Kronander E."/>
        </authorList>
    </citation>
    <scope>NUCLEOTIDE SEQUENCE [LARGE SCALE GENOMIC DNA]</scope>
</reference>
<organism evidence="5 6">
    <name type="scientific">Parnassius mnemosyne</name>
    <name type="common">clouded apollo</name>
    <dbReference type="NCBI Taxonomy" id="213953"/>
    <lineage>
        <taxon>Eukaryota</taxon>
        <taxon>Metazoa</taxon>
        <taxon>Ecdysozoa</taxon>
        <taxon>Arthropoda</taxon>
        <taxon>Hexapoda</taxon>
        <taxon>Insecta</taxon>
        <taxon>Pterygota</taxon>
        <taxon>Neoptera</taxon>
        <taxon>Endopterygota</taxon>
        <taxon>Lepidoptera</taxon>
        <taxon>Glossata</taxon>
        <taxon>Ditrysia</taxon>
        <taxon>Papilionoidea</taxon>
        <taxon>Papilionidae</taxon>
        <taxon>Parnassiinae</taxon>
        <taxon>Parnassini</taxon>
        <taxon>Parnassius</taxon>
        <taxon>Driopa</taxon>
    </lineage>
</organism>
<dbReference type="Proteomes" id="UP001314205">
    <property type="component" value="Unassembled WGS sequence"/>
</dbReference>
<sequence length="214" mass="24493">MINISLLLLFLFVCTVHCERVILTCDHIRAFVDGHNTRRLKVAQGLVPGQPAASNMQFMVWDKELAEKASDWADKGVFAHNPDKTIGSKRWNSIGENIYMSNFYSNMGDEAPINIEEALDFWFQEYKNYNFCPFYLNFVNQFAHYTQMVWSTTNRIGCGISQTKDNNFTKTLFVCDYGPTGNYFEQKPYNSTQQATNILRCSDGACSKPYGSNC</sequence>
<evidence type="ECO:0000313" key="5">
    <source>
        <dbReference type="EMBL" id="CAK1598766.1"/>
    </source>
</evidence>